<dbReference type="STRING" id="947013.SAMN04488109_6550"/>
<sequence>MPKQCGIALLSLFLRIRTELIFLRRILDYFCEMGRVVFWFFAMVLSSAVTAQVRVSKLVIKTNQSYDLGQSDILVADTLVMMDSSRLILNKLKPENFIRVKVAAIGNHCVIDGKGINGQAGRNGKPGITPIGPCLDGTAGRDGTKGLDGTAGINLFLYLERVSLKGVLTIDISGGNGGRGGNGGNGGGGSPGTLHCNGGNGSNGGNAGQGGNGANGGVLTLTSKKTQLLRDMLGTKILVNNNGGAAGLSGKAGYHGGAGLGPSRKNGKDGVPGLDSISGVTGIKGSVKIEAN</sequence>
<dbReference type="AlphaFoldDB" id="A0A1M5XH29"/>
<keyword evidence="3" id="KW-1185">Reference proteome</keyword>
<dbReference type="Proteomes" id="UP000184212">
    <property type="component" value="Unassembled WGS sequence"/>
</dbReference>
<dbReference type="EMBL" id="FQWQ01000006">
    <property type="protein sequence ID" value="SHH99121.1"/>
    <property type="molecule type" value="Genomic_DNA"/>
</dbReference>
<evidence type="ECO:0000256" key="1">
    <source>
        <dbReference type="SAM" id="MobiDB-lite"/>
    </source>
</evidence>
<gene>
    <name evidence="2" type="ORF">SAMN04488109_6550</name>
</gene>
<feature type="compositionally biased region" description="Gly residues" evidence="1">
    <location>
        <begin position="178"/>
        <end position="191"/>
    </location>
</feature>
<proteinExistence type="predicted"/>
<evidence type="ECO:0000313" key="3">
    <source>
        <dbReference type="Proteomes" id="UP000184212"/>
    </source>
</evidence>
<accession>A0A1M5XH29</accession>
<evidence type="ECO:0000313" key="2">
    <source>
        <dbReference type="EMBL" id="SHH99121.1"/>
    </source>
</evidence>
<organism evidence="2 3">
    <name type="scientific">Chryseolinea serpens</name>
    <dbReference type="NCBI Taxonomy" id="947013"/>
    <lineage>
        <taxon>Bacteria</taxon>
        <taxon>Pseudomonadati</taxon>
        <taxon>Bacteroidota</taxon>
        <taxon>Cytophagia</taxon>
        <taxon>Cytophagales</taxon>
        <taxon>Fulvivirgaceae</taxon>
        <taxon>Chryseolinea</taxon>
    </lineage>
</organism>
<reference evidence="2 3" key="1">
    <citation type="submission" date="2016-11" db="EMBL/GenBank/DDBJ databases">
        <authorList>
            <person name="Jaros S."/>
            <person name="Januszkiewicz K."/>
            <person name="Wedrychowicz H."/>
        </authorList>
    </citation>
    <scope>NUCLEOTIDE SEQUENCE [LARGE SCALE GENOMIC DNA]</scope>
    <source>
        <strain evidence="2 3">DSM 24574</strain>
    </source>
</reference>
<feature type="compositionally biased region" description="Gly residues" evidence="1">
    <location>
        <begin position="198"/>
        <end position="209"/>
    </location>
</feature>
<name>A0A1M5XH29_9BACT</name>
<feature type="region of interest" description="Disordered" evidence="1">
    <location>
        <begin position="178"/>
        <end position="209"/>
    </location>
</feature>
<protein>
    <submittedName>
        <fullName evidence="2">Uncharacterized protein</fullName>
    </submittedName>
</protein>